<feature type="transmembrane region" description="Helical" evidence="1">
    <location>
        <begin position="318"/>
        <end position="335"/>
    </location>
</feature>
<dbReference type="InterPro" id="IPR050879">
    <property type="entry name" value="Acyltransferase_3"/>
</dbReference>
<evidence type="ECO:0000259" key="2">
    <source>
        <dbReference type="Pfam" id="PF01757"/>
    </source>
</evidence>
<evidence type="ECO:0000313" key="5">
    <source>
        <dbReference type="EMBL" id="CAB4779750.1"/>
    </source>
</evidence>
<keyword evidence="1" id="KW-0812">Transmembrane</keyword>
<dbReference type="InterPro" id="IPR043968">
    <property type="entry name" value="SGNH"/>
</dbReference>
<dbReference type="EMBL" id="CAFBMF010000223">
    <property type="protein sequence ID" value="CAB4917598.1"/>
    <property type="molecule type" value="Genomic_DNA"/>
</dbReference>
<dbReference type="InterPro" id="IPR002656">
    <property type="entry name" value="Acyl_transf_3_dom"/>
</dbReference>
<organism evidence="5">
    <name type="scientific">freshwater metagenome</name>
    <dbReference type="NCBI Taxonomy" id="449393"/>
    <lineage>
        <taxon>unclassified sequences</taxon>
        <taxon>metagenomes</taxon>
        <taxon>ecological metagenomes</taxon>
    </lineage>
</organism>
<dbReference type="EMBL" id="CAFAAL010000098">
    <property type="protein sequence ID" value="CAB4808866.1"/>
    <property type="molecule type" value="Genomic_DNA"/>
</dbReference>
<evidence type="ECO:0000313" key="8">
    <source>
        <dbReference type="EMBL" id="CAB4917598.1"/>
    </source>
</evidence>
<dbReference type="GO" id="GO:0016020">
    <property type="term" value="C:membrane"/>
    <property type="evidence" value="ECO:0007669"/>
    <property type="project" value="TreeGrafter"/>
</dbReference>
<feature type="transmembrane region" description="Helical" evidence="1">
    <location>
        <begin position="31"/>
        <end position="51"/>
    </location>
</feature>
<protein>
    <submittedName>
        <fullName evidence="5">Unannotated protein</fullName>
    </submittedName>
</protein>
<feature type="transmembrane region" description="Helical" evidence="1">
    <location>
        <begin position="72"/>
        <end position="91"/>
    </location>
</feature>
<evidence type="ECO:0000313" key="4">
    <source>
        <dbReference type="EMBL" id="CAB4715814.1"/>
    </source>
</evidence>
<gene>
    <name evidence="4" type="ORF">UFOPK2658_00681</name>
    <name evidence="5" type="ORF">UFOPK2880_01359</name>
    <name evidence="6" type="ORF">UFOPK3004_01100</name>
    <name evidence="7" type="ORF">UFOPK3304_01445</name>
    <name evidence="8" type="ORF">UFOPK3494_01896</name>
</gene>
<evidence type="ECO:0000313" key="7">
    <source>
        <dbReference type="EMBL" id="CAB4878819.1"/>
    </source>
</evidence>
<dbReference type="EMBL" id="CAEZYH010000020">
    <property type="protein sequence ID" value="CAB4715814.1"/>
    <property type="molecule type" value="Genomic_DNA"/>
</dbReference>
<evidence type="ECO:0000259" key="3">
    <source>
        <dbReference type="Pfam" id="PF19040"/>
    </source>
</evidence>
<feature type="domain" description="SGNH" evidence="3">
    <location>
        <begin position="474"/>
        <end position="697"/>
    </location>
</feature>
<feature type="domain" description="Acyltransferase 3" evidence="2">
    <location>
        <begin position="5"/>
        <end position="328"/>
    </location>
</feature>
<evidence type="ECO:0000256" key="1">
    <source>
        <dbReference type="SAM" id="Phobius"/>
    </source>
</evidence>
<feature type="transmembrane region" description="Helical" evidence="1">
    <location>
        <begin position="351"/>
        <end position="370"/>
    </location>
</feature>
<dbReference type="EMBL" id="CAFBLJ010000092">
    <property type="protein sequence ID" value="CAB4878819.1"/>
    <property type="molecule type" value="Genomic_DNA"/>
</dbReference>
<feature type="transmembrane region" description="Helical" evidence="1">
    <location>
        <begin position="246"/>
        <end position="266"/>
    </location>
</feature>
<keyword evidence="1" id="KW-1133">Transmembrane helix</keyword>
<dbReference type="Pfam" id="PF19040">
    <property type="entry name" value="SGNH"/>
    <property type="match status" value="1"/>
</dbReference>
<dbReference type="GO" id="GO:0009103">
    <property type="term" value="P:lipopolysaccharide biosynthetic process"/>
    <property type="evidence" value="ECO:0007669"/>
    <property type="project" value="TreeGrafter"/>
</dbReference>
<name>A0A6J6W603_9ZZZZ</name>
<feature type="transmembrane region" description="Helical" evidence="1">
    <location>
        <begin position="164"/>
        <end position="185"/>
    </location>
</feature>
<reference evidence="5" key="1">
    <citation type="submission" date="2020-05" db="EMBL/GenBank/DDBJ databases">
        <authorList>
            <person name="Chiriac C."/>
            <person name="Salcher M."/>
            <person name="Ghai R."/>
            <person name="Kavagutti S V."/>
        </authorList>
    </citation>
    <scope>NUCLEOTIDE SEQUENCE</scope>
</reference>
<dbReference type="PANTHER" id="PTHR23028:SF53">
    <property type="entry name" value="ACYL_TRANSF_3 DOMAIN-CONTAINING PROTEIN"/>
    <property type="match status" value="1"/>
</dbReference>
<dbReference type="AlphaFoldDB" id="A0A6J6W603"/>
<dbReference type="Pfam" id="PF01757">
    <property type="entry name" value="Acyl_transf_3"/>
    <property type="match status" value="1"/>
</dbReference>
<dbReference type="PANTHER" id="PTHR23028">
    <property type="entry name" value="ACETYLTRANSFERASE"/>
    <property type="match status" value="1"/>
</dbReference>
<feature type="transmembrane region" description="Helical" evidence="1">
    <location>
        <begin position="135"/>
        <end position="157"/>
    </location>
</feature>
<sequence>MFRRDIEGLRALAVGFVVLFHAKFLGLTGGFIGVDVFFVVSGFLITSLLISEHSADGEISLKNFYARRARRLLPASALVIAVTALASRIWLEPLRLHDIGTDAVASGGFFSNILFGIRSTDYLQAGQPPSPFQHFWSLSVEEQFYIVWPALLILLLWKSRDRHARAIVAISTLSVVSLSLCIWQTTQSQPWAFFGLHTRAWELGIGALVALSWKHVEQLPNNFRAVIGWLGLFAIIFSGLKITEKLAFPGKLALLPVVATALVLMAGQNAHWGPQRILSLKPLQWIGARSYSIYLWHWPVLIIAESHAGRDLRVSERIIAIAAAVIAASLSHHFLENPVRHSASLQAKPRLALMVGGALIVMSVGVGFVLRTSSVALSTDVIAEAPVAIATSTTVPVVSSDSTTAPVESTTSIVTIPEGPPPSIVNAVAPIDAVIAGALTDEVPANLQPSLRGASGDKPEIYDNGCHVNLIDIEPKVCVYGDTTSDFTVALYGDSHAAQWFPALNQIALEHHWRLVILTKMGCTTIDLITANSLVGPTYPGCQPWREKVLERFVAENVRVVFMTNSNRLTDPATGQPFADSIVKAGNATLIPKLQGMGISPIVITDTPYPGTDVPICLSKAIKNVGSCAVSRDKGIRANRQQTSIDVAVENNAQYLDISNWVCSLDTCPVITGNLLMYRDSHHLTTTYVQFLTPLIDAAVTPYVDGVRSRISAS</sequence>
<proteinExistence type="predicted"/>
<evidence type="ECO:0000313" key="6">
    <source>
        <dbReference type="EMBL" id="CAB4808866.1"/>
    </source>
</evidence>
<keyword evidence="1" id="KW-0472">Membrane</keyword>
<dbReference type="EMBL" id="CAEZZP010000098">
    <property type="protein sequence ID" value="CAB4779750.1"/>
    <property type="molecule type" value="Genomic_DNA"/>
</dbReference>
<feature type="transmembrane region" description="Helical" evidence="1">
    <location>
        <begin position="223"/>
        <end position="240"/>
    </location>
</feature>
<accession>A0A6J6W603</accession>
<dbReference type="GO" id="GO:0016747">
    <property type="term" value="F:acyltransferase activity, transferring groups other than amino-acyl groups"/>
    <property type="evidence" value="ECO:0007669"/>
    <property type="project" value="InterPro"/>
</dbReference>